<accession>A0A927FL61</accession>
<keyword evidence="4" id="KW-1185">Reference proteome</keyword>
<evidence type="ECO:0000256" key="2">
    <source>
        <dbReference type="ARBA" id="ARBA00022679"/>
    </source>
</evidence>
<dbReference type="RefSeq" id="WP_191820019.1">
    <property type="nucleotide sequence ID" value="NZ_JACYFT010000003.1"/>
</dbReference>
<dbReference type="EMBL" id="JACYFT010000003">
    <property type="protein sequence ID" value="MBD8051535.1"/>
    <property type="molecule type" value="Genomic_DNA"/>
</dbReference>
<evidence type="ECO:0000256" key="1">
    <source>
        <dbReference type="ARBA" id="ARBA00022603"/>
    </source>
</evidence>
<proteinExistence type="predicted"/>
<reference evidence="3" key="1">
    <citation type="submission" date="2020-09" db="EMBL/GenBank/DDBJ databases">
        <title>Genome seq and assembly of Limnohabitants sp.</title>
        <authorList>
            <person name="Chhetri G."/>
        </authorList>
    </citation>
    <scope>NUCLEOTIDE SEQUENCE</scope>
    <source>
        <strain evidence="3">JUR4</strain>
    </source>
</reference>
<dbReference type="SUPFAM" id="SSF53335">
    <property type="entry name" value="S-adenosyl-L-methionine-dependent methyltransferases"/>
    <property type="match status" value="1"/>
</dbReference>
<dbReference type="InterPro" id="IPR050602">
    <property type="entry name" value="Malonyl-ACP_OMT"/>
</dbReference>
<protein>
    <submittedName>
        <fullName evidence="3">Biotin synthase</fullName>
    </submittedName>
</protein>
<dbReference type="InterPro" id="IPR029063">
    <property type="entry name" value="SAM-dependent_MTases_sf"/>
</dbReference>
<dbReference type="Proteomes" id="UP000647424">
    <property type="component" value="Unassembled WGS sequence"/>
</dbReference>
<organism evidence="3 4">
    <name type="scientific">Limnohabitans radicicola</name>
    <dbReference type="NCBI Taxonomy" id="2771427"/>
    <lineage>
        <taxon>Bacteria</taxon>
        <taxon>Pseudomonadati</taxon>
        <taxon>Pseudomonadota</taxon>
        <taxon>Betaproteobacteria</taxon>
        <taxon>Burkholderiales</taxon>
        <taxon>Comamonadaceae</taxon>
        <taxon>Limnohabitans</taxon>
    </lineage>
</organism>
<dbReference type="PANTHER" id="PTHR13090">
    <property type="entry name" value="ARGININE-HYDROXYLASE NDUFAF5, MITOCHONDRIAL"/>
    <property type="match status" value="1"/>
</dbReference>
<dbReference type="Gene3D" id="3.40.50.150">
    <property type="entry name" value="Vaccinia Virus protein VP39"/>
    <property type="match status" value="1"/>
</dbReference>
<comment type="caution">
    <text evidence="3">The sequence shown here is derived from an EMBL/GenBank/DDBJ whole genome shotgun (WGS) entry which is preliminary data.</text>
</comment>
<name>A0A927FL61_9BURK</name>
<evidence type="ECO:0000313" key="3">
    <source>
        <dbReference type="EMBL" id="MBD8051535.1"/>
    </source>
</evidence>
<dbReference type="AlphaFoldDB" id="A0A927FL61"/>
<dbReference type="PANTHER" id="PTHR13090:SF1">
    <property type="entry name" value="ARGININE-HYDROXYLASE NDUFAF5, MITOCHONDRIAL"/>
    <property type="match status" value="1"/>
</dbReference>
<sequence>MPSSERPPTLDPAAAARWAALPVRQGLSPWLHEEIASRMLERLDFIRLQPQQWAHWEPLRGGIEAHRQLLQRYPKAPVWLVAGQPSQARAALEASRGRWWQLSRWTGPATALSTPPAGAVQMLWANMLLHHAADPQALIADWHRALAVDGFLMFSCLGPDTLRELRQIYAQKGWPEPAHEFTDMHDWGDMLVHAGFAEPVMDMERITLSYETPERLLAELRELGRNLHGQRFSGLRGRRWRAQLLQALQALARPDEQGRFCLTFEVVYGHALKPVPRHKVQSESQIGLQDMRQMLQARKAGFRQL</sequence>
<dbReference type="GO" id="GO:0032259">
    <property type="term" value="P:methylation"/>
    <property type="evidence" value="ECO:0007669"/>
    <property type="project" value="UniProtKB-KW"/>
</dbReference>
<keyword evidence="2" id="KW-0808">Transferase</keyword>
<dbReference type="GO" id="GO:0008168">
    <property type="term" value="F:methyltransferase activity"/>
    <property type="evidence" value="ECO:0007669"/>
    <property type="project" value="UniProtKB-KW"/>
</dbReference>
<keyword evidence="1" id="KW-0489">Methyltransferase</keyword>
<evidence type="ECO:0000313" key="4">
    <source>
        <dbReference type="Proteomes" id="UP000647424"/>
    </source>
</evidence>
<gene>
    <name evidence="3" type="ORF">IC609_13385</name>
</gene>